<evidence type="ECO:0000259" key="17">
    <source>
        <dbReference type="Pfam" id="PF07715"/>
    </source>
</evidence>
<organism evidence="18 19">
    <name type="scientific">Gemmatimonas groenlandica</name>
    <dbReference type="NCBI Taxonomy" id="2732249"/>
    <lineage>
        <taxon>Bacteria</taxon>
        <taxon>Pseudomonadati</taxon>
        <taxon>Gemmatimonadota</taxon>
        <taxon>Gemmatimonadia</taxon>
        <taxon>Gemmatimonadales</taxon>
        <taxon>Gemmatimonadaceae</taxon>
        <taxon>Gemmatimonas</taxon>
    </lineage>
</organism>
<keyword evidence="8" id="KW-0408">Iron</keyword>
<feature type="domain" description="TonB-dependent receptor plug" evidence="17">
    <location>
        <begin position="66"/>
        <end position="162"/>
    </location>
</feature>
<dbReference type="GO" id="GO:0009279">
    <property type="term" value="C:cell outer membrane"/>
    <property type="evidence" value="ECO:0007669"/>
    <property type="project" value="UniProtKB-SubCell"/>
</dbReference>
<evidence type="ECO:0000313" key="19">
    <source>
        <dbReference type="Proteomes" id="UP000500938"/>
    </source>
</evidence>
<keyword evidence="13 14" id="KW-0998">Cell outer membrane</keyword>
<evidence type="ECO:0000256" key="15">
    <source>
        <dbReference type="RuleBase" id="RU003357"/>
    </source>
</evidence>
<keyword evidence="4 14" id="KW-1134">Transmembrane beta strand</keyword>
<keyword evidence="5" id="KW-0410">Iron transport</keyword>
<name>A0A6M4IUU5_9BACT</name>
<dbReference type="PANTHER" id="PTHR32552:SF68">
    <property type="entry name" value="FERRICHROME OUTER MEMBRANE TRANSPORTER_PHAGE RECEPTOR"/>
    <property type="match status" value="1"/>
</dbReference>
<evidence type="ECO:0000256" key="14">
    <source>
        <dbReference type="PROSITE-ProRule" id="PRU01360"/>
    </source>
</evidence>
<dbReference type="Pfam" id="PF07715">
    <property type="entry name" value="Plug"/>
    <property type="match status" value="1"/>
</dbReference>
<proteinExistence type="inferred from homology"/>
<dbReference type="InterPro" id="IPR036942">
    <property type="entry name" value="Beta-barrel_TonB_sf"/>
</dbReference>
<reference evidence="18 19" key="1">
    <citation type="submission" date="2020-05" db="EMBL/GenBank/DDBJ databases">
        <title>Complete genome sequence of Gemmatimonas greenlandica TET16.</title>
        <authorList>
            <person name="Zeng Y."/>
        </authorList>
    </citation>
    <scope>NUCLEOTIDE SEQUENCE [LARGE SCALE GENOMIC DNA]</scope>
    <source>
        <strain evidence="18 19">TET16</strain>
    </source>
</reference>
<dbReference type="GO" id="GO:0015344">
    <property type="term" value="F:siderophore uptake transmembrane transporter activity"/>
    <property type="evidence" value="ECO:0007669"/>
    <property type="project" value="TreeGrafter"/>
</dbReference>
<keyword evidence="3 14" id="KW-0813">Transport</keyword>
<dbReference type="GO" id="GO:0015891">
    <property type="term" value="P:siderophore transport"/>
    <property type="evidence" value="ECO:0007669"/>
    <property type="project" value="InterPro"/>
</dbReference>
<dbReference type="AlphaFoldDB" id="A0A6M4IUU5"/>
<dbReference type="EMBL" id="CP053085">
    <property type="protein sequence ID" value="QJR37938.1"/>
    <property type="molecule type" value="Genomic_DNA"/>
</dbReference>
<keyword evidence="10 15" id="KW-0798">TonB box</keyword>
<evidence type="ECO:0000256" key="8">
    <source>
        <dbReference type="ARBA" id="ARBA00023004"/>
    </source>
</evidence>
<evidence type="ECO:0000256" key="10">
    <source>
        <dbReference type="ARBA" id="ARBA00023077"/>
    </source>
</evidence>
<comment type="similarity">
    <text evidence="2 14 15">Belongs to the TonB-dependent receptor family.</text>
</comment>
<accession>A0A6M4IUU5</accession>
<sequence>MPIALLLAAVVATAPLVQDSTRTPRTAADSAAAQSLSAVRVSAERASRTAYRVTRTRSSTRTLTPLREVPQAITVLGPQVLRDLGLQTMARAMEYVPGVTMGQGEGHRDAPTIRGQSTTADFFVDGVRDDAQYFRDSYNVSQIEALKGANALAFGRGGGGGVINRVMKQAEWTPTRGGRLQSGSYDERRFTLDVGQGLTSQVAARVNALHEKSGSYRDFVSNEKSGVSPTVALLAGKTMLRAGVEHFVDSRTVDRGIPSANGRPSALDWRTFVGDPDRSRSSMTVDGAHVVAEYDNTRGFTLRTHTRAMRYDKFYQNVFASSAVNAAGTQVNLGAYSTATDRRSLFNQSDLVYTSRHGGIRQTLMTGTEFSRQATENVRLTGYFDNTSTSRTVPLNATTVASPVTFRASATDADNDAVANVAAVFAQEQLHVGDHVQVVLGARYDRFAVRVRDHRTDAVTQRTDYLLSPRGGVVFTPSRTVSLYGSVGISSLPSAGDQFSSLSASASTLKPEQFRNREVGVKWTPTEALELNTALYRVDRTNSAAPDPSNAALLVQTGAQRTNGVEVGVTGAVTSRWNVVGGLAVQDARILNRTSAARAGASVPLVPRTTVSLWNKVRVSSRASLGAGVVHQGDRYAAVDNSVRLPAFTRVDGGLFVSLPLSLTMQANVENVLGTRYSATSHGNNNIMPGAPRTVRLSLFVMP</sequence>
<evidence type="ECO:0000256" key="11">
    <source>
        <dbReference type="ARBA" id="ARBA00023136"/>
    </source>
</evidence>
<evidence type="ECO:0000256" key="3">
    <source>
        <dbReference type="ARBA" id="ARBA00022448"/>
    </source>
</evidence>
<evidence type="ECO:0000256" key="9">
    <source>
        <dbReference type="ARBA" id="ARBA00023065"/>
    </source>
</evidence>
<dbReference type="RefSeq" id="WP_171227374.1">
    <property type="nucleotide sequence ID" value="NZ_CP053085.1"/>
</dbReference>
<evidence type="ECO:0000256" key="6">
    <source>
        <dbReference type="ARBA" id="ARBA00022692"/>
    </source>
</evidence>
<evidence type="ECO:0000313" key="18">
    <source>
        <dbReference type="EMBL" id="QJR37938.1"/>
    </source>
</evidence>
<dbReference type="InterPro" id="IPR000531">
    <property type="entry name" value="Beta-barrel_TonB"/>
</dbReference>
<dbReference type="KEGG" id="ggr:HKW67_21620"/>
<evidence type="ECO:0000256" key="13">
    <source>
        <dbReference type="ARBA" id="ARBA00023237"/>
    </source>
</evidence>
<comment type="subcellular location">
    <subcellularLocation>
        <location evidence="1 14">Cell outer membrane</location>
        <topology evidence="1 14">Multi-pass membrane protein</topology>
    </subcellularLocation>
</comment>
<dbReference type="InterPro" id="IPR010105">
    <property type="entry name" value="TonB_sidphr_rcpt"/>
</dbReference>
<dbReference type="PROSITE" id="PS52016">
    <property type="entry name" value="TONB_DEPENDENT_REC_3"/>
    <property type="match status" value="1"/>
</dbReference>
<keyword evidence="12 18" id="KW-0675">Receptor</keyword>
<evidence type="ECO:0000256" key="7">
    <source>
        <dbReference type="ARBA" id="ARBA00022729"/>
    </source>
</evidence>
<evidence type="ECO:0000259" key="16">
    <source>
        <dbReference type="Pfam" id="PF00593"/>
    </source>
</evidence>
<dbReference type="Pfam" id="PF00593">
    <property type="entry name" value="TonB_dep_Rec_b-barrel"/>
    <property type="match status" value="1"/>
</dbReference>
<dbReference type="InterPro" id="IPR039426">
    <property type="entry name" value="TonB-dep_rcpt-like"/>
</dbReference>
<evidence type="ECO:0000256" key="2">
    <source>
        <dbReference type="ARBA" id="ARBA00009810"/>
    </source>
</evidence>
<keyword evidence="7" id="KW-0732">Signal</keyword>
<dbReference type="SUPFAM" id="SSF56935">
    <property type="entry name" value="Porins"/>
    <property type="match status" value="1"/>
</dbReference>
<protein>
    <submittedName>
        <fullName evidence="18">TonB-dependent siderophore receptor</fullName>
    </submittedName>
</protein>
<evidence type="ECO:0000256" key="1">
    <source>
        <dbReference type="ARBA" id="ARBA00004571"/>
    </source>
</evidence>
<dbReference type="GO" id="GO:0038023">
    <property type="term" value="F:signaling receptor activity"/>
    <property type="evidence" value="ECO:0007669"/>
    <property type="project" value="InterPro"/>
</dbReference>
<dbReference type="Gene3D" id="2.40.170.20">
    <property type="entry name" value="TonB-dependent receptor, beta-barrel domain"/>
    <property type="match status" value="1"/>
</dbReference>
<keyword evidence="6 14" id="KW-0812">Transmembrane</keyword>
<evidence type="ECO:0000256" key="12">
    <source>
        <dbReference type="ARBA" id="ARBA00023170"/>
    </source>
</evidence>
<gene>
    <name evidence="18" type="ORF">HKW67_21620</name>
</gene>
<dbReference type="Gene3D" id="2.170.130.10">
    <property type="entry name" value="TonB-dependent receptor, plug domain"/>
    <property type="match status" value="1"/>
</dbReference>
<dbReference type="NCBIfam" id="TIGR01783">
    <property type="entry name" value="TonB-siderophor"/>
    <property type="match status" value="1"/>
</dbReference>
<dbReference type="PANTHER" id="PTHR32552">
    <property type="entry name" value="FERRICHROME IRON RECEPTOR-RELATED"/>
    <property type="match status" value="1"/>
</dbReference>
<evidence type="ECO:0000256" key="5">
    <source>
        <dbReference type="ARBA" id="ARBA00022496"/>
    </source>
</evidence>
<feature type="domain" description="TonB-dependent receptor-like beta-barrel" evidence="16">
    <location>
        <begin position="243"/>
        <end position="672"/>
    </location>
</feature>
<evidence type="ECO:0000256" key="4">
    <source>
        <dbReference type="ARBA" id="ARBA00022452"/>
    </source>
</evidence>
<dbReference type="Proteomes" id="UP000500938">
    <property type="component" value="Chromosome"/>
</dbReference>
<dbReference type="InterPro" id="IPR037066">
    <property type="entry name" value="Plug_dom_sf"/>
</dbReference>
<keyword evidence="11 14" id="KW-0472">Membrane</keyword>
<dbReference type="InterPro" id="IPR012910">
    <property type="entry name" value="Plug_dom"/>
</dbReference>
<keyword evidence="19" id="KW-1185">Reference proteome</keyword>
<keyword evidence="9" id="KW-0406">Ion transport</keyword>